<feature type="region of interest" description="Disordered" evidence="7">
    <location>
        <begin position="661"/>
        <end position="680"/>
    </location>
</feature>
<feature type="compositionally biased region" description="Polar residues" evidence="7">
    <location>
        <begin position="7"/>
        <end position="16"/>
    </location>
</feature>
<comment type="similarity">
    <text evidence="2">Belongs to the CD36 family.</text>
</comment>
<keyword evidence="6" id="KW-0325">Glycoprotein</keyword>
<comment type="subcellular location">
    <subcellularLocation>
        <location evidence="1">Membrane</location>
    </subcellularLocation>
</comment>
<dbReference type="Pfam" id="PF01130">
    <property type="entry name" value="CD36"/>
    <property type="match status" value="2"/>
</dbReference>
<dbReference type="GO" id="GO:0016020">
    <property type="term" value="C:membrane"/>
    <property type="evidence" value="ECO:0007669"/>
    <property type="project" value="UniProtKB-SubCell"/>
</dbReference>
<accession>A0AAW1PZQ9</accession>
<dbReference type="PANTHER" id="PTHR11923">
    <property type="entry name" value="SCAVENGER RECEPTOR CLASS B TYPE-1 SR-B1"/>
    <property type="match status" value="1"/>
</dbReference>
<feature type="region of interest" description="Disordered" evidence="7">
    <location>
        <begin position="1"/>
        <end position="27"/>
    </location>
</feature>
<evidence type="ECO:0000256" key="8">
    <source>
        <dbReference type="SAM" id="Phobius"/>
    </source>
</evidence>
<evidence type="ECO:0000256" key="7">
    <source>
        <dbReference type="SAM" id="MobiDB-lite"/>
    </source>
</evidence>
<name>A0AAW1PZQ9_9CHLO</name>
<evidence type="ECO:0000256" key="1">
    <source>
        <dbReference type="ARBA" id="ARBA00004370"/>
    </source>
</evidence>
<feature type="transmembrane region" description="Helical" evidence="8">
    <location>
        <begin position="595"/>
        <end position="619"/>
    </location>
</feature>
<evidence type="ECO:0000256" key="6">
    <source>
        <dbReference type="ARBA" id="ARBA00023180"/>
    </source>
</evidence>
<dbReference type="PANTHER" id="PTHR11923:SF51">
    <property type="entry name" value="LYSOSOME MEMBRANE PROTEIN 2"/>
    <property type="match status" value="1"/>
</dbReference>
<dbReference type="Proteomes" id="UP001465755">
    <property type="component" value="Unassembled WGS sequence"/>
</dbReference>
<keyword evidence="3 8" id="KW-0812">Transmembrane</keyword>
<evidence type="ECO:0000313" key="9">
    <source>
        <dbReference type="EMBL" id="KAK9813634.1"/>
    </source>
</evidence>
<evidence type="ECO:0000313" key="10">
    <source>
        <dbReference type="Proteomes" id="UP001465755"/>
    </source>
</evidence>
<evidence type="ECO:0000256" key="4">
    <source>
        <dbReference type="ARBA" id="ARBA00022989"/>
    </source>
</evidence>
<proteinExistence type="inferred from homology"/>
<evidence type="ECO:0000256" key="3">
    <source>
        <dbReference type="ARBA" id="ARBA00022692"/>
    </source>
</evidence>
<gene>
    <name evidence="9" type="ORF">WJX73_000949</name>
</gene>
<protein>
    <submittedName>
        <fullName evidence="9">Uncharacterized protein</fullName>
    </submittedName>
</protein>
<keyword evidence="5 8" id="KW-0472">Membrane</keyword>
<dbReference type="EMBL" id="JALJOQ010000003">
    <property type="protein sequence ID" value="KAK9813634.1"/>
    <property type="molecule type" value="Genomic_DNA"/>
</dbReference>
<evidence type="ECO:0000256" key="2">
    <source>
        <dbReference type="ARBA" id="ARBA00010532"/>
    </source>
</evidence>
<dbReference type="InterPro" id="IPR002159">
    <property type="entry name" value="CD36_fam"/>
</dbReference>
<keyword evidence="4 8" id="KW-1133">Transmembrane helix</keyword>
<reference evidence="9 10" key="1">
    <citation type="journal article" date="2024" name="Nat. Commun.">
        <title>Phylogenomics reveals the evolutionary origins of lichenization in chlorophyte algae.</title>
        <authorList>
            <person name="Puginier C."/>
            <person name="Libourel C."/>
            <person name="Otte J."/>
            <person name="Skaloud P."/>
            <person name="Haon M."/>
            <person name="Grisel S."/>
            <person name="Petersen M."/>
            <person name="Berrin J.G."/>
            <person name="Delaux P.M."/>
            <person name="Dal Grande F."/>
            <person name="Keller J."/>
        </authorList>
    </citation>
    <scope>NUCLEOTIDE SEQUENCE [LARGE SCALE GENOMIC DNA]</scope>
    <source>
        <strain evidence="9 10">SAG 2036</strain>
    </source>
</reference>
<dbReference type="GO" id="GO:0005737">
    <property type="term" value="C:cytoplasm"/>
    <property type="evidence" value="ECO:0007669"/>
    <property type="project" value="TreeGrafter"/>
</dbReference>
<evidence type="ECO:0000256" key="5">
    <source>
        <dbReference type="ARBA" id="ARBA00023136"/>
    </source>
</evidence>
<comment type="caution">
    <text evidence="9">The sequence shown here is derived from an EMBL/GenBank/DDBJ whole genome shotgun (WGS) entry which is preliminary data.</text>
</comment>
<dbReference type="AlphaFoldDB" id="A0AAW1PZQ9"/>
<organism evidence="9 10">
    <name type="scientific">Symbiochloris irregularis</name>
    <dbReference type="NCBI Taxonomy" id="706552"/>
    <lineage>
        <taxon>Eukaryota</taxon>
        <taxon>Viridiplantae</taxon>
        <taxon>Chlorophyta</taxon>
        <taxon>core chlorophytes</taxon>
        <taxon>Trebouxiophyceae</taxon>
        <taxon>Trebouxiales</taxon>
        <taxon>Trebouxiaceae</taxon>
        <taxon>Symbiochloris</taxon>
    </lineage>
</organism>
<feature type="transmembrane region" description="Helical" evidence="8">
    <location>
        <begin position="55"/>
        <end position="83"/>
    </location>
</feature>
<sequence>MPLDPPASSTALATGTSRRRRQGPAAPPLVNAEAGVNPVIQTYLLSGEHGTSRRYLLELCLVLGLFLPWLGPLLGICGIIPLIELDVLERAVITPSSYCFAQAANGTVCNGTAVYEYYFWNLTNSQQWLSGEQAPQLVELGPYAFQISEFRQMTTFTGDYYTVNYTTYKFQAFMASQSCAGCQLSDVLVTVNSGYLAAMQAFDSDAALLMELVPMSLTTVLSNITTALIQSGVKPQYASALAVAQWGTCSLLGTPVGPEFCNWAAAVAKVPVPAQQLNSTAASNLTSAFLGNSALYSALKPDPAARFPDPLLAAGFAPLPAIGANVSLAFAWGSQNAPLAQLIVPSIRGLSSELSPAIAEVSMQTGKGRNDTAYQVNSFNGATDMRTFPNVPLPFGDPQINGSAFEGLFFPLSQLSSGQLSLYDPVLGRALDVQYSGNSMSLVNVPASRYALNPDLYKSCSDEYVLDRCAYPDGFTGAFNASLTYGAPTLYTLPNFYQADPVLPESVGSPFTVNASLHGWTLDVEAGSGLTLNSAKTYQLSHYVTYSDILYPDLWINESSPLGGMWLPTVWVRQTYIIQDSDPSSLPRAYQMKQAFFILLVIVVPVLGGLLLLTAAYGLCFAPGCKGKRAALRLQRRSRAAPAKLTKLQLAMLRDVLENKEKPGSSAMNETERTDSGQLLLQTPTVEEFQDSNAGDAYNEVLYHINATPHHYSGDATSLLLVTKR</sequence>
<dbReference type="GO" id="GO:0005044">
    <property type="term" value="F:scavenger receptor activity"/>
    <property type="evidence" value="ECO:0007669"/>
    <property type="project" value="TreeGrafter"/>
</dbReference>
<keyword evidence="10" id="KW-1185">Reference proteome</keyword>